<evidence type="ECO:0000256" key="2">
    <source>
        <dbReference type="ARBA" id="ARBA00022679"/>
    </source>
</evidence>
<protein>
    <submittedName>
        <fullName evidence="3">ATP synthase subunit beta</fullName>
    </submittedName>
</protein>
<dbReference type="Pfam" id="PF02636">
    <property type="entry name" value="Methyltransf_28"/>
    <property type="match status" value="1"/>
</dbReference>
<dbReference type="SUPFAM" id="SSF53335">
    <property type="entry name" value="S-adenosyl-L-methionine-dependent methyltransferases"/>
    <property type="match status" value="1"/>
</dbReference>
<reference evidence="3 4" key="1">
    <citation type="journal article" date="2014" name="Int. J. Syst. Evol. Microbiol.">
        <title>Complete genome sequence of Corynebacterium casei LMG S-19264T (=DSM 44701T), isolated from a smear-ripened cheese.</title>
        <authorList>
            <consortium name="US DOE Joint Genome Institute (JGI-PGF)"/>
            <person name="Walter F."/>
            <person name="Albersmeier A."/>
            <person name="Kalinowski J."/>
            <person name="Ruckert C."/>
        </authorList>
    </citation>
    <scope>NUCLEOTIDE SEQUENCE [LARGE SCALE GENOMIC DNA]</scope>
    <source>
        <strain evidence="3 4">CGMCC 1.15896</strain>
    </source>
</reference>
<dbReference type="AlphaFoldDB" id="A0A916VWH7"/>
<organism evidence="3 4">
    <name type="scientific">Pelagibacterium lentulum</name>
    <dbReference type="NCBI Taxonomy" id="2029865"/>
    <lineage>
        <taxon>Bacteria</taxon>
        <taxon>Pseudomonadati</taxon>
        <taxon>Pseudomonadota</taxon>
        <taxon>Alphaproteobacteria</taxon>
        <taxon>Hyphomicrobiales</taxon>
        <taxon>Devosiaceae</taxon>
        <taxon>Pelagibacterium</taxon>
    </lineage>
</organism>
<keyword evidence="1" id="KW-0489">Methyltransferase</keyword>
<evidence type="ECO:0000256" key="1">
    <source>
        <dbReference type="ARBA" id="ARBA00022603"/>
    </source>
</evidence>
<dbReference type="InterPro" id="IPR038375">
    <property type="entry name" value="NDUFAF7_sf"/>
</dbReference>
<sequence length="361" mass="38979">MRDTDLSLGDLIDMQIRTSGPISLATYMGLCLTHPSRGYYRTSDPLGVGGDFITAPEISQTFGEMIGAWIADLYVQMGSPDAITVLELGPGRGTLMADALRVATRVPGFSDALNLQLMETNAALIEMQRDKLAAFGPQWTEDIGELPPSPLIVIANEFFDALPVRQFVKREEKWFERCIGLADGRRVFGLSPTPYDGTLLGEAFSNAKDGEVAEIGLAGRQLMEQLGRTIAPRGGAILTIDYGYEHTQPGETLQALSRHEYADPLAEPGKADLTTHVDFEALGHAARIAGLTIHPLVTQGHFLTSLGLEDRHSALSKTNPDKAEQLRSAFERLTGSSQMGTLFKAFCASSPGLAPAGFVSR</sequence>
<dbReference type="EMBL" id="BMKB01000002">
    <property type="protein sequence ID" value="GGA45170.1"/>
    <property type="molecule type" value="Genomic_DNA"/>
</dbReference>
<dbReference type="Proteomes" id="UP000596977">
    <property type="component" value="Unassembled WGS sequence"/>
</dbReference>
<comment type="caution">
    <text evidence="3">The sequence shown here is derived from an EMBL/GenBank/DDBJ whole genome shotgun (WGS) entry which is preliminary data.</text>
</comment>
<evidence type="ECO:0000313" key="3">
    <source>
        <dbReference type="EMBL" id="GGA45170.1"/>
    </source>
</evidence>
<proteinExistence type="predicted"/>
<dbReference type="PANTHER" id="PTHR12049">
    <property type="entry name" value="PROTEIN ARGININE METHYLTRANSFERASE NDUFAF7, MITOCHONDRIAL"/>
    <property type="match status" value="1"/>
</dbReference>
<name>A0A916VWH7_9HYPH</name>
<dbReference type="Gene3D" id="3.40.50.12710">
    <property type="match status" value="1"/>
</dbReference>
<evidence type="ECO:0000313" key="4">
    <source>
        <dbReference type="Proteomes" id="UP000596977"/>
    </source>
</evidence>
<dbReference type="InterPro" id="IPR029063">
    <property type="entry name" value="SAM-dependent_MTases_sf"/>
</dbReference>
<gene>
    <name evidence="3" type="ORF">GCM10011499_13590</name>
</gene>
<keyword evidence="2" id="KW-0808">Transferase</keyword>
<dbReference type="RefSeq" id="WP_244640669.1">
    <property type="nucleotide sequence ID" value="NZ_BMKB01000002.1"/>
</dbReference>
<keyword evidence="4" id="KW-1185">Reference proteome</keyword>
<dbReference type="PANTHER" id="PTHR12049:SF7">
    <property type="entry name" value="PROTEIN ARGININE METHYLTRANSFERASE NDUFAF7, MITOCHONDRIAL"/>
    <property type="match status" value="1"/>
</dbReference>
<dbReference type="GO" id="GO:0032259">
    <property type="term" value="P:methylation"/>
    <property type="evidence" value="ECO:0007669"/>
    <property type="project" value="UniProtKB-KW"/>
</dbReference>
<dbReference type="GO" id="GO:0035243">
    <property type="term" value="F:protein-arginine omega-N symmetric methyltransferase activity"/>
    <property type="evidence" value="ECO:0007669"/>
    <property type="project" value="TreeGrafter"/>
</dbReference>
<accession>A0A916VWH7</accession>
<dbReference type="InterPro" id="IPR003788">
    <property type="entry name" value="NDUFAF7"/>
</dbReference>